<name>A0ABY4CCI6_9BACT</name>
<evidence type="ECO:0000256" key="2">
    <source>
        <dbReference type="ARBA" id="ARBA00022692"/>
    </source>
</evidence>
<dbReference type="InterPro" id="IPR027417">
    <property type="entry name" value="P-loop_NTPase"/>
</dbReference>
<evidence type="ECO:0000256" key="4">
    <source>
        <dbReference type="ARBA" id="ARBA00023136"/>
    </source>
</evidence>
<comment type="subcellular location">
    <subcellularLocation>
        <location evidence="1">Cell membrane</location>
        <topology evidence="1">Multi-pass membrane protein</topology>
    </subcellularLocation>
</comment>
<proteinExistence type="predicted"/>
<accession>A0ABY4CCI6</accession>
<feature type="transmembrane region" description="Helical" evidence="5">
    <location>
        <begin position="48"/>
        <end position="69"/>
    </location>
</feature>
<feature type="transmembrane region" description="Helical" evidence="5">
    <location>
        <begin position="118"/>
        <end position="144"/>
    </location>
</feature>
<evidence type="ECO:0000256" key="1">
    <source>
        <dbReference type="ARBA" id="ARBA00004651"/>
    </source>
</evidence>
<protein>
    <recommendedName>
        <fullName evidence="8">ABC transmembrane type-1 domain-containing protein</fullName>
    </recommendedName>
</protein>
<keyword evidence="4 5" id="KW-0472">Membrane</keyword>
<dbReference type="SUPFAM" id="SSF90123">
    <property type="entry name" value="ABC transporter transmembrane region"/>
    <property type="match status" value="1"/>
</dbReference>
<dbReference type="SUPFAM" id="SSF52540">
    <property type="entry name" value="P-loop containing nucleoside triphosphate hydrolases"/>
    <property type="match status" value="1"/>
</dbReference>
<evidence type="ECO:0000256" key="3">
    <source>
        <dbReference type="ARBA" id="ARBA00022989"/>
    </source>
</evidence>
<evidence type="ECO:0000256" key="5">
    <source>
        <dbReference type="SAM" id="Phobius"/>
    </source>
</evidence>
<dbReference type="Proteomes" id="UP000830116">
    <property type="component" value="Chromosome"/>
</dbReference>
<dbReference type="EMBL" id="CP093442">
    <property type="protein sequence ID" value="UOF01381.1"/>
    <property type="molecule type" value="Genomic_DNA"/>
</dbReference>
<gene>
    <name evidence="6" type="ORF">MNR06_00235</name>
</gene>
<evidence type="ECO:0000313" key="7">
    <source>
        <dbReference type="Proteomes" id="UP000830116"/>
    </source>
</evidence>
<feature type="transmembrane region" description="Helical" evidence="5">
    <location>
        <begin position="12"/>
        <end position="36"/>
    </location>
</feature>
<dbReference type="Gene3D" id="1.20.1560.10">
    <property type="entry name" value="ABC transporter type 1, transmembrane domain"/>
    <property type="match status" value="1"/>
</dbReference>
<keyword evidence="7" id="KW-1185">Reference proteome</keyword>
<dbReference type="Gene3D" id="3.40.50.300">
    <property type="entry name" value="P-loop containing nucleotide triphosphate hydrolases"/>
    <property type="match status" value="1"/>
</dbReference>
<keyword evidence="2 5" id="KW-0812">Transmembrane</keyword>
<evidence type="ECO:0008006" key="8">
    <source>
        <dbReference type="Google" id="ProtNLM"/>
    </source>
</evidence>
<feature type="transmembrane region" description="Helical" evidence="5">
    <location>
        <begin position="150"/>
        <end position="170"/>
    </location>
</feature>
<keyword evidence="3 5" id="KW-1133">Transmembrane helix</keyword>
<sequence length="445" mass="50381">MKSLVLKYVDRPLAAKILVYSFIQQLVAATGTYALIKAGLSFDAPVFLIAWLAITLACHVLTPFFGIITKPLEIELTFKSYKKFLEEKLLSKASSSSLWLQKNERERFLASVGAETELYLGAIVYVLLDLFSFGLSIIFSITVLGFSLDMMFIPAFAMAGIVSFFCYSYLQKKITHAFEVEQEAKTSFASYLLSSWDNIFFKNAGVIRRYQDQFSQRFDVAKSRSVEAARWYEVMVSVLSLVSSLPVITVLIWLAFKNQNNNAVLVALLAVAPRQLNILSTFRNIFQTTASFLSFEAKFRRLSQNATLIEQPITGRIQHTGIRVEDNYHQTLESLEKTIIGSPPKRIEIRGPNGVGKSTLLLHLNQKLDSSFYLPANPQFDLPENAVSSTGENLVRHIEFLSTQDDRYILLDEWDANLDQNTIDKVHGLLNELCKTKVIVEVRHR</sequence>
<reference evidence="6" key="1">
    <citation type="submission" date="2022-03" db="EMBL/GenBank/DDBJ databases">
        <title>Genome Identification and Characterization of new species Bdellovibrio reynosense LBG001 sp. nov. from a Mexico soil sample.</title>
        <authorList>
            <person name="Camilli A."/>
            <person name="Ajao Y."/>
            <person name="Guo X."/>
        </authorList>
    </citation>
    <scope>NUCLEOTIDE SEQUENCE</scope>
    <source>
        <strain evidence="6">LBG001</strain>
    </source>
</reference>
<dbReference type="RefSeq" id="WP_243537821.1">
    <property type="nucleotide sequence ID" value="NZ_CP093442.1"/>
</dbReference>
<organism evidence="6 7">
    <name type="scientific">Bdellovibrio reynosensis</name>
    <dbReference type="NCBI Taxonomy" id="2835041"/>
    <lineage>
        <taxon>Bacteria</taxon>
        <taxon>Pseudomonadati</taxon>
        <taxon>Bdellovibrionota</taxon>
        <taxon>Bdellovibrionia</taxon>
        <taxon>Bdellovibrionales</taxon>
        <taxon>Pseudobdellovibrionaceae</taxon>
        <taxon>Bdellovibrio</taxon>
    </lineage>
</organism>
<dbReference type="InterPro" id="IPR036640">
    <property type="entry name" value="ABC1_TM_sf"/>
</dbReference>
<feature type="transmembrane region" description="Helical" evidence="5">
    <location>
        <begin position="231"/>
        <end position="256"/>
    </location>
</feature>
<evidence type="ECO:0000313" key="6">
    <source>
        <dbReference type="EMBL" id="UOF01381.1"/>
    </source>
</evidence>